<dbReference type="EMBL" id="JAAGNN010000002">
    <property type="protein sequence ID" value="KAF4093030.1"/>
    <property type="molecule type" value="Genomic_DNA"/>
</dbReference>
<evidence type="ECO:0000256" key="1">
    <source>
        <dbReference type="ARBA" id="ARBA00008275"/>
    </source>
</evidence>
<proteinExistence type="inferred from homology"/>
<feature type="transmembrane region" description="Helical" evidence="4">
    <location>
        <begin position="20"/>
        <end position="37"/>
    </location>
</feature>
<dbReference type="PANTHER" id="PTHR19212:SF5">
    <property type="entry name" value="LEUCINE-RICH REPEAT FLIGHTLESS-INTERACTING PROTEIN 1"/>
    <property type="match status" value="1"/>
</dbReference>
<comment type="caution">
    <text evidence="5">The sequence shown here is derived from an EMBL/GenBank/DDBJ whole genome shotgun (WGS) entry which is preliminary data.</text>
</comment>
<dbReference type="Pfam" id="PF09738">
    <property type="entry name" value="LRRFIP"/>
    <property type="match status" value="1"/>
</dbReference>
<reference evidence="5 6" key="1">
    <citation type="submission" date="2020-02" db="EMBL/GenBank/DDBJ databases">
        <title>A chromosome-scale genome assembly of the black bullhead catfish (Ameiurus melas).</title>
        <authorList>
            <person name="Wen M."/>
            <person name="Zham M."/>
            <person name="Cabau C."/>
            <person name="Klopp C."/>
            <person name="Donnadieu C."/>
            <person name="Roques C."/>
            <person name="Bouchez O."/>
            <person name="Lampietro C."/>
            <person name="Jouanno E."/>
            <person name="Herpin A."/>
            <person name="Louis A."/>
            <person name="Berthelot C."/>
            <person name="Parey E."/>
            <person name="Roest-Crollius H."/>
            <person name="Braasch I."/>
            <person name="Postlethwait J."/>
            <person name="Robinson-Rechavi M."/>
            <person name="Echchiki A."/>
            <person name="Begum T."/>
            <person name="Montfort J."/>
            <person name="Schartl M."/>
            <person name="Bobe J."/>
            <person name="Guiguen Y."/>
        </authorList>
    </citation>
    <scope>NUCLEOTIDE SEQUENCE [LARGE SCALE GENOMIC DNA]</scope>
    <source>
        <strain evidence="5">M_S1</strain>
        <tissue evidence="5">Blood</tissue>
    </source>
</reference>
<feature type="coiled-coil region" evidence="3">
    <location>
        <begin position="244"/>
        <end position="327"/>
    </location>
</feature>
<accession>A0A7J6BDX0</accession>
<dbReference type="Proteomes" id="UP000593565">
    <property type="component" value="Unassembled WGS sequence"/>
</dbReference>
<dbReference type="AlphaFoldDB" id="A0A7J6BDX0"/>
<evidence type="ECO:0000256" key="4">
    <source>
        <dbReference type="SAM" id="Phobius"/>
    </source>
</evidence>
<dbReference type="PANTHER" id="PTHR19212">
    <property type="entry name" value="LEUCINE RICH REPEAT IN FLII INTERACTING PROTEIN"/>
    <property type="match status" value="1"/>
</dbReference>
<feature type="coiled-coil region" evidence="3">
    <location>
        <begin position="114"/>
        <end position="214"/>
    </location>
</feature>
<dbReference type="InterPro" id="IPR019139">
    <property type="entry name" value="LRRFIP1/2"/>
</dbReference>
<name>A0A7J6BDX0_AMEME</name>
<comment type="similarity">
    <text evidence="1">Belongs to the LRRFIP family.</text>
</comment>
<dbReference type="GO" id="GO:0000978">
    <property type="term" value="F:RNA polymerase II cis-regulatory region sequence-specific DNA binding"/>
    <property type="evidence" value="ECO:0007669"/>
    <property type="project" value="TreeGrafter"/>
</dbReference>
<organism evidence="5 6">
    <name type="scientific">Ameiurus melas</name>
    <name type="common">Black bullhead</name>
    <name type="synonym">Silurus melas</name>
    <dbReference type="NCBI Taxonomy" id="219545"/>
    <lineage>
        <taxon>Eukaryota</taxon>
        <taxon>Metazoa</taxon>
        <taxon>Chordata</taxon>
        <taxon>Craniata</taxon>
        <taxon>Vertebrata</taxon>
        <taxon>Euteleostomi</taxon>
        <taxon>Actinopterygii</taxon>
        <taxon>Neopterygii</taxon>
        <taxon>Teleostei</taxon>
        <taxon>Ostariophysi</taxon>
        <taxon>Siluriformes</taxon>
        <taxon>Ictaluridae</taxon>
        <taxon>Ameiurus</taxon>
    </lineage>
</organism>
<keyword evidence="4" id="KW-0812">Transmembrane</keyword>
<keyword evidence="6" id="KW-1185">Reference proteome</keyword>
<keyword evidence="4" id="KW-0472">Membrane</keyword>
<gene>
    <name evidence="5" type="ORF">AMELA_G00027610</name>
</gene>
<keyword evidence="2 3" id="KW-0175">Coiled coil</keyword>
<evidence type="ECO:0000256" key="3">
    <source>
        <dbReference type="SAM" id="Coils"/>
    </source>
</evidence>
<dbReference type="GO" id="GO:0000981">
    <property type="term" value="F:DNA-binding transcription factor activity, RNA polymerase II-specific"/>
    <property type="evidence" value="ECO:0007669"/>
    <property type="project" value="TreeGrafter"/>
</dbReference>
<evidence type="ECO:0000313" key="5">
    <source>
        <dbReference type="EMBL" id="KAF4093030.1"/>
    </source>
</evidence>
<sequence>MKTLLNALRADVVDFPLRPLLYTGIAATTAAGIYYYVKRRDREKTTAAPEDTTEDSLFDQATEPAVVQPTEDQDTVMILNLVVSNTQLQNRVTELEELLCEASKDCDMKTKVSLAEADLKLRKAVENIAQLEVVKSDLKNQVETLRGTVHNMEHLLTKIRLVFDELADECEKVEEENKEMKEKLKFCEDLLMVYENVKEENKEIKEKLKLCEDCLMVCEQEQEAEKNERKETLIHKEELLKVSLAEAEEKHQKAVETIAQLEVEKSDLKSQVETLHGIVKDMGNLLAKSEKECDELTTARAEEQEAHSFLQSEYDEMKKTLMHLEELPKKSDLLRGTVQDMGNLIADTQSESDELTNKHCIPLGFKETTSIETESCENRNASPAETT</sequence>
<dbReference type="Gene3D" id="1.20.5.4090">
    <property type="match status" value="2"/>
</dbReference>
<evidence type="ECO:0000313" key="6">
    <source>
        <dbReference type="Proteomes" id="UP000593565"/>
    </source>
</evidence>
<protein>
    <submittedName>
        <fullName evidence="5">Uncharacterized protein</fullName>
    </submittedName>
</protein>
<keyword evidence="4" id="KW-1133">Transmembrane helix</keyword>
<evidence type="ECO:0000256" key="2">
    <source>
        <dbReference type="ARBA" id="ARBA00023054"/>
    </source>
</evidence>